<dbReference type="EMBL" id="PFET01000005">
    <property type="protein sequence ID" value="PJE76140.1"/>
    <property type="molecule type" value="Genomic_DNA"/>
</dbReference>
<evidence type="ECO:0000259" key="5">
    <source>
        <dbReference type="Pfam" id="PF00005"/>
    </source>
</evidence>
<dbReference type="GO" id="GO:0016887">
    <property type="term" value="F:ATP hydrolysis activity"/>
    <property type="evidence" value="ECO:0007669"/>
    <property type="project" value="InterPro"/>
</dbReference>
<dbReference type="PANTHER" id="PTHR42711">
    <property type="entry name" value="ABC TRANSPORTER ATP-BINDING PROTEIN"/>
    <property type="match status" value="1"/>
</dbReference>
<proteinExistence type="inferred from homology"/>
<dbReference type="Proteomes" id="UP000231152">
    <property type="component" value="Unassembled WGS sequence"/>
</dbReference>
<gene>
    <name evidence="6" type="ORF">COV04_01255</name>
</gene>
<dbReference type="SUPFAM" id="SSF52540">
    <property type="entry name" value="P-loop containing nucleoside triphosphate hydrolases"/>
    <property type="match status" value="1"/>
</dbReference>
<dbReference type="PANTHER" id="PTHR42711:SF5">
    <property type="entry name" value="ABC TRANSPORTER ATP-BINDING PROTEIN NATA"/>
    <property type="match status" value="1"/>
</dbReference>
<evidence type="ECO:0000256" key="2">
    <source>
        <dbReference type="ARBA" id="ARBA00022448"/>
    </source>
</evidence>
<dbReference type="Gene3D" id="3.40.50.300">
    <property type="entry name" value="P-loop containing nucleotide triphosphate hydrolases"/>
    <property type="match status" value="1"/>
</dbReference>
<sequence length="68" mass="7772">MDYLLKLFQLEALKRKNVVMLSLGEITRVGLCKAFMNQPKLLLLDEATTSVDTTIAHEVREVLVRAQR</sequence>
<keyword evidence="3" id="KW-0547">Nucleotide-binding</keyword>
<feature type="domain" description="ABC transporter" evidence="5">
    <location>
        <begin position="4"/>
        <end position="49"/>
    </location>
</feature>
<dbReference type="InterPro" id="IPR027417">
    <property type="entry name" value="P-loop_NTPase"/>
</dbReference>
<name>A0A2M8LFB9_9BACT</name>
<comment type="caution">
    <text evidence="6">The sequence shown here is derived from an EMBL/GenBank/DDBJ whole genome shotgun (WGS) entry which is preliminary data.</text>
</comment>
<dbReference type="GO" id="GO:0005524">
    <property type="term" value="F:ATP binding"/>
    <property type="evidence" value="ECO:0007669"/>
    <property type="project" value="UniProtKB-KW"/>
</dbReference>
<comment type="similarity">
    <text evidence="1">Belongs to the ABC transporter superfamily.</text>
</comment>
<evidence type="ECO:0000313" key="6">
    <source>
        <dbReference type="EMBL" id="PJE76140.1"/>
    </source>
</evidence>
<evidence type="ECO:0000256" key="3">
    <source>
        <dbReference type="ARBA" id="ARBA00022741"/>
    </source>
</evidence>
<keyword evidence="4" id="KW-0067">ATP-binding</keyword>
<protein>
    <recommendedName>
        <fullName evidence="5">ABC transporter domain-containing protein</fullName>
    </recommendedName>
</protein>
<evidence type="ECO:0000313" key="7">
    <source>
        <dbReference type="Proteomes" id="UP000231152"/>
    </source>
</evidence>
<dbReference type="InterPro" id="IPR003439">
    <property type="entry name" value="ABC_transporter-like_ATP-bd"/>
</dbReference>
<evidence type="ECO:0000256" key="4">
    <source>
        <dbReference type="ARBA" id="ARBA00022840"/>
    </source>
</evidence>
<evidence type="ECO:0000256" key="1">
    <source>
        <dbReference type="ARBA" id="ARBA00005417"/>
    </source>
</evidence>
<organism evidence="6 7">
    <name type="scientific">Candidatus Uhrbacteria bacterium CG10_big_fil_rev_8_21_14_0_10_48_11</name>
    <dbReference type="NCBI Taxonomy" id="1975037"/>
    <lineage>
        <taxon>Bacteria</taxon>
        <taxon>Candidatus Uhriibacteriota</taxon>
    </lineage>
</organism>
<keyword evidence="2" id="KW-0813">Transport</keyword>
<dbReference type="InterPro" id="IPR050763">
    <property type="entry name" value="ABC_transporter_ATP-binding"/>
</dbReference>
<dbReference type="Pfam" id="PF00005">
    <property type="entry name" value="ABC_tran"/>
    <property type="match status" value="1"/>
</dbReference>
<dbReference type="AlphaFoldDB" id="A0A2M8LFB9"/>
<reference evidence="6 7" key="1">
    <citation type="submission" date="2017-09" db="EMBL/GenBank/DDBJ databases">
        <title>Depth-based differentiation of microbial function through sediment-hosted aquifers and enrichment of novel symbionts in the deep terrestrial subsurface.</title>
        <authorList>
            <person name="Probst A.J."/>
            <person name="Ladd B."/>
            <person name="Jarett J.K."/>
            <person name="Geller-Mcgrath D.E."/>
            <person name="Sieber C.M."/>
            <person name="Emerson J.B."/>
            <person name="Anantharaman K."/>
            <person name="Thomas B.C."/>
            <person name="Malmstrom R."/>
            <person name="Stieglmeier M."/>
            <person name="Klingl A."/>
            <person name="Woyke T."/>
            <person name="Ryan C.M."/>
            <person name="Banfield J.F."/>
        </authorList>
    </citation>
    <scope>NUCLEOTIDE SEQUENCE [LARGE SCALE GENOMIC DNA]</scope>
    <source>
        <strain evidence="6">CG10_big_fil_rev_8_21_14_0_10_48_11</strain>
    </source>
</reference>
<accession>A0A2M8LFB9</accession>